<dbReference type="Proteomes" id="UP000187203">
    <property type="component" value="Unassembled WGS sequence"/>
</dbReference>
<dbReference type="PANTHER" id="PTHR30273">
    <property type="entry name" value="PERIPLASMIC SIGNAL SENSOR AND SIGMA FACTOR ACTIVATOR FECR-RELATED"/>
    <property type="match status" value="1"/>
</dbReference>
<dbReference type="AlphaFoldDB" id="A0A1R3L236"/>
<protein>
    <submittedName>
        <fullName evidence="3">FecR protein</fullName>
    </submittedName>
</protein>
<accession>A0A1R3L236</accession>
<evidence type="ECO:0000313" key="4">
    <source>
        <dbReference type="Proteomes" id="UP000187203"/>
    </source>
</evidence>
<dbReference type="Gene3D" id="3.55.50.30">
    <property type="match status" value="1"/>
</dbReference>
<dbReference type="Pfam" id="PF16220">
    <property type="entry name" value="DUF4880"/>
    <property type="match status" value="1"/>
</dbReference>
<dbReference type="PANTHER" id="PTHR30273:SF2">
    <property type="entry name" value="PROTEIN FECR"/>
    <property type="match status" value="1"/>
</dbReference>
<organism evidence="3 4">
    <name type="scientific">Corchorus olitorius</name>
    <dbReference type="NCBI Taxonomy" id="93759"/>
    <lineage>
        <taxon>Eukaryota</taxon>
        <taxon>Viridiplantae</taxon>
        <taxon>Streptophyta</taxon>
        <taxon>Embryophyta</taxon>
        <taxon>Tracheophyta</taxon>
        <taxon>Spermatophyta</taxon>
        <taxon>Magnoliopsida</taxon>
        <taxon>eudicotyledons</taxon>
        <taxon>Gunneridae</taxon>
        <taxon>Pentapetalae</taxon>
        <taxon>rosids</taxon>
        <taxon>malvids</taxon>
        <taxon>Malvales</taxon>
        <taxon>Malvaceae</taxon>
        <taxon>Grewioideae</taxon>
        <taxon>Apeibeae</taxon>
        <taxon>Corchorus</taxon>
    </lineage>
</organism>
<comment type="caution">
    <text evidence="3">The sequence shown here is derived from an EMBL/GenBank/DDBJ whole genome shotgun (WGS) entry which is preliminary data.</text>
</comment>
<dbReference type="EMBL" id="AWUE01004332">
    <property type="protein sequence ID" value="OMP13423.1"/>
    <property type="molecule type" value="Genomic_DNA"/>
</dbReference>
<proteinExistence type="predicted"/>
<gene>
    <name evidence="3" type="ORF">COLO4_01714</name>
</gene>
<dbReference type="Gene3D" id="2.60.120.1440">
    <property type="match status" value="1"/>
</dbReference>
<feature type="domain" description="FecR N-terminal" evidence="2">
    <location>
        <begin position="71"/>
        <end position="112"/>
    </location>
</feature>
<dbReference type="GO" id="GO:0016989">
    <property type="term" value="F:sigma factor antagonist activity"/>
    <property type="evidence" value="ECO:0007669"/>
    <property type="project" value="TreeGrafter"/>
</dbReference>
<dbReference type="InterPro" id="IPR006860">
    <property type="entry name" value="FecR"/>
</dbReference>
<dbReference type="OrthoDB" id="10622466at2759"/>
<reference evidence="4" key="1">
    <citation type="submission" date="2013-09" db="EMBL/GenBank/DDBJ databases">
        <title>Corchorus olitorius genome sequencing.</title>
        <authorList>
            <person name="Alam M."/>
            <person name="Haque M.S."/>
            <person name="Islam M.S."/>
            <person name="Emdad E.M."/>
            <person name="Islam M.M."/>
            <person name="Ahmed B."/>
            <person name="Halim A."/>
            <person name="Hossen Q.M.M."/>
            <person name="Hossain M.Z."/>
            <person name="Ahmed R."/>
            <person name="Khan M.M."/>
            <person name="Islam R."/>
            <person name="Rashid M.M."/>
            <person name="Khan S.A."/>
            <person name="Rahman M.S."/>
            <person name="Alam M."/>
            <person name="Yahiya A.S."/>
            <person name="Khan M.S."/>
            <person name="Azam M.S."/>
            <person name="Haque T."/>
            <person name="Lashkar M.Z.H."/>
            <person name="Akhand A.I."/>
            <person name="Morshed G."/>
            <person name="Roy S."/>
            <person name="Uddin K.S."/>
            <person name="Rabeya T."/>
            <person name="Hossain A.S."/>
            <person name="Chowdhury A."/>
            <person name="Snigdha A.R."/>
            <person name="Mortoza M.S."/>
            <person name="Matin S.A."/>
            <person name="Hoque S.M.E."/>
            <person name="Islam M.K."/>
            <person name="Roy D.K."/>
            <person name="Haider R."/>
            <person name="Moosa M.M."/>
            <person name="Elias S.M."/>
            <person name="Hasan A.M."/>
            <person name="Jahan S."/>
            <person name="Shafiuddin M."/>
            <person name="Mahmood N."/>
            <person name="Shommy N.S."/>
        </authorList>
    </citation>
    <scope>NUCLEOTIDE SEQUENCE [LARGE SCALE GENOMIC DNA]</scope>
    <source>
        <strain evidence="4">cv. O-4</strain>
    </source>
</reference>
<dbReference type="InterPro" id="IPR012373">
    <property type="entry name" value="Ferrdict_sens_TM"/>
</dbReference>
<name>A0A1R3L236_9ROSI</name>
<evidence type="ECO:0000259" key="2">
    <source>
        <dbReference type="Pfam" id="PF16220"/>
    </source>
</evidence>
<keyword evidence="4" id="KW-1185">Reference proteome</keyword>
<sequence length="387" mass="43027">MLQETEVAPSLEVQAILLETLMEIDAMLEKADGEEIYGNGHVPLLAIQASKSPVIVMQTSNMQTSENTALQQAAEWFALLRGEHVEEADYAEWQVWLQADLRHQTAWQEVESIDAAFSQATHLGNAQAVKSALLNPSSTSRRQALKLLGLAGTTIVAGWILKNHSPWRDWLTNVAANELQYKVGIGQTRLFTLAEGTKLWLNTASQAEVSYSVALRRITLRMGELLVASAKEHTALERPLVVDTSHGRITAIGTRFTVRLNEQHTYVAVYEGAVAVEAKSGRMQILKAGEQAEFNALVVQVIQPAEKAREAWTRGILLAENRQLDDFMAELSRYRHGQITVSPHIAHLRIMGAFPINDVDRVLNSITETLPVRVQHINTLDIHLVEK</sequence>
<dbReference type="InterPro" id="IPR032623">
    <property type="entry name" value="FecR_N"/>
</dbReference>
<dbReference type="Pfam" id="PF04773">
    <property type="entry name" value="FecR"/>
    <property type="match status" value="1"/>
</dbReference>
<evidence type="ECO:0000313" key="3">
    <source>
        <dbReference type="EMBL" id="OMP13423.1"/>
    </source>
</evidence>
<evidence type="ECO:0000259" key="1">
    <source>
        <dbReference type="Pfam" id="PF04773"/>
    </source>
</evidence>
<feature type="domain" description="FecR protein" evidence="1">
    <location>
        <begin position="181"/>
        <end position="274"/>
    </location>
</feature>